<dbReference type="EMBL" id="VIIS01000166">
    <property type="protein sequence ID" value="KAF0312485.1"/>
    <property type="molecule type" value="Genomic_DNA"/>
</dbReference>
<sequence length="142" mass="15868">MDSKFLLFPGYAVERCDRKSRAGGGICIIYRDTMQAEVLTVPSTGTQVESLWVRFLDGTIFVVGVLYRPPKSPIAPVLDDLNYQLITLLAKQHPVYILGDINIDLLQPSTPAARQYTAMLEDLSLRQLIDRPTRTTTSTSTH</sequence>
<protein>
    <recommendedName>
        <fullName evidence="3">Endonuclease/exonuclease/phosphatase domain-containing protein</fullName>
    </recommendedName>
</protein>
<name>A0A6A4WZR4_AMPAM</name>
<evidence type="ECO:0008006" key="3">
    <source>
        <dbReference type="Google" id="ProtNLM"/>
    </source>
</evidence>
<dbReference type="Proteomes" id="UP000440578">
    <property type="component" value="Unassembled WGS sequence"/>
</dbReference>
<dbReference type="AlphaFoldDB" id="A0A6A4WZR4"/>
<dbReference type="SUPFAM" id="SSF56219">
    <property type="entry name" value="DNase I-like"/>
    <property type="match status" value="1"/>
</dbReference>
<accession>A0A6A4WZR4</accession>
<gene>
    <name evidence="1" type="ORF">FJT64_016762</name>
</gene>
<dbReference type="PANTHER" id="PTHR33776">
    <property type="entry name" value="ENDO/EXONUCLEASE/PHOSPHATASE DOMAIN-CONTAINING PROTEIN"/>
    <property type="match status" value="1"/>
</dbReference>
<dbReference type="Gene3D" id="3.60.10.10">
    <property type="entry name" value="Endonuclease/exonuclease/phosphatase"/>
    <property type="match status" value="1"/>
</dbReference>
<evidence type="ECO:0000313" key="1">
    <source>
        <dbReference type="EMBL" id="KAF0312485.1"/>
    </source>
</evidence>
<keyword evidence="2" id="KW-1185">Reference proteome</keyword>
<dbReference type="PANTHER" id="PTHR33776:SF3">
    <property type="entry name" value="PHD-TYPE DOMAIN-CONTAINING PROTEIN"/>
    <property type="match status" value="1"/>
</dbReference>
<organism evidence="1 2">
    <name type="scientific">Amphibalanus amphitrite</name>
    <name type="common">Striped barnacle</name>
    <name type="synonym">Balanus amphitrite</name>
    <dbReference type="NCBI Taxonomy" id="1232801"/>
    <lineage>
        <taxon>Eukaryota</taxon>
        <taxon>Metazoa</taxon>
        <taxon>Ecdysozoa</taxon>
        <taxon>Arthropoda</taxon>
        <taxon>Crustacea</taxon>
        <taxon>Multicrustacea</taxon>
        <taxon>Cirripedia</taxon>
        <taxon>Thoracica</taxon>
        <taxon>Thoracicalcarea</taxon>
        <taxon>Balanomorpha</taxon>
        <taxon>Balanoidea</taxon>
        <taxon>Balanidae</taxon>
        <taxon>Amphibalaninae</taxon>
        <taxon>Amphibalanus</taxon>
    </lineage>
</organism>
<proteinExistence type="predicted"/>
<evidence type="ECO:0000313" key="2">
    <source>
        <dbReference type="Proteomes" id="UP000440578"/>
    </source>
</evidence>
<comment type="caution">
    <text evidence="1">The sequence shown here is derived from an EMBL/GenBank/DDBJ whole genome shotgun (WGS) entry which is preliminary data.</text>
</comment>
<reference evidence="1 2" key="1">
    <citation type="submission" date="2019-07" db="EMBL/GenBank/DDBJ databases">
        <title>Draft genome assembly of a fouling barnacle, Amphibalanus amphitrite (Darwin, 1854): The first reference genome for Thecostraca.</title>
        <authorList>
            <person name="Kim W."/>
        </authorList>
    </citation>
    <scope>NUCLEOTIDE SEQUENCE [LARGE SCALE GENOMIC DNA]</scope>
    <source>
        <strain evidence="1">SNU_AA5</strain>
        <tissue evidence="1">Soma without cirri and trophi</tissue>
    </source>
</reference>
<dbReference type="InterPro" id="IPR036691">
    <property type="entry name" value="Endo/exonu/phosph_ase_sf"/>
</dbReference>